<gene>
    <name evidence="2" type="ORF">SAMN05421788_101980</name>
</gene>
<evidence type="ECO:0000259" key="1">
    <source>
        <dbReference type="PROSITE" id="PS50988"/>
    </source>
</evidence>
<dbReference type="AlphaFoldDB" id="A0A173MPE2"/>
<dbReference type="SUPFAM" id="SSF140864">
    <property type="entry name" value="TROVE domain-like"/>
    <property type="match status" value="1"/>
</dbReference>
<dbReference type="GO" id="GO:0003720">
    <property type="term" value="F:telomerase activity"/>
    <property type="evidence" value="ECO:0007669"/>
    <property type="project" value="TreeGrafter"/>
</dbReference>
<dbReference type="PANTHER" id="PTHR44791:SF1">
    <property type="entry name" value="TELOMERASE PROTEIN COMPONENT 1"/>
    <property type="match status" value="1"/>
</dbReference>
<dbReference type="OrthoDB" id="208855at2"/>
<dbReference type="SUPFAM" id="SSF53300">
    <property type="entry name" value="vWA-like"/>
    <property type="match status" value="1"/>
</dbReference>
<evidence type="ECO:0000313" key="3">
    <source>
        <dbReference type="Proteomes" id="UP000186917"/>
    </source>
</evidence>
<dbReference type="GO" id="GO:0070034">
    <property type="term" value="F:telomerase RNA binding"/>
    <property type="evidence" value="ECO:0007669"/>
    <property type="project" value="TreeGrafter"/>
</dbReference>
<dbReference type="STRING" id="477680.SAMN05421788_101980"/>
<dbReference type="EMBL" id="FTOR01000001">
    <property type="protein sequence ID" value="SIS74961.1"/>
    <property type="molecule type" value="Genomic_DNA"/>
</dbReference>
<evidence type="ECO:0000313" key="2">
    <source>
        <dbReference type="EMBL" id="SIS74961.1"/>
    </source>
</evidence>
<proteinExistence type="predicted"/>
<reference evidence="3" key="1">
    <citation type="submission" date="2017-01" db="EMBL/GenBank/DDBJ databases">
        <authorList>
            <person name="Varghese N."/>
            <person name="Submissions S."/>
        </authorList>
    </citation>
    <scope>NUCLEOTIDE SEQUENCE [LARGE SCALE GENOMIC DNA]</scope>
    <source>
        <strain evidence="3">DSM 21054</strain>
    </source>
</reference>
<dbReference type="RefSeq" id="WP_076376197.1">
    <property type="nucleotide sequence ID" value="NZ_AP017422.1"/>
</dbReference>
<dbReference type="PROSITE" id="PS50988">
    <property type="entry name" value="TROVE"/>
    <property type="match status" value="1"/>
</dbReference>
<dbReference type="Pfam" id="PF05731">
    <property type="entry name" value="TROVE"/>
    <property type="match status" value="2"/>
</dbReference>
<dbReference type="InterPro" id="IPR037214">
    <property type="entry name" value="TROVE_dom_sf"/>
</dbReference>
<dbReference type="Proteomes" id="UP000186917">
    <property type="component" value="Unassembled WGS sequence"/>
</dbReference>
<dbReference type="Gene3D" id="3.40.50.410">
    <property type="entry name" value="von Willebrand factor, type A domain"/>
    <property type="match status" value="1"/>
</dbReference>
<sequence length="509" mass="57254">MKFNHNTKAANTTINHQGAKAFLFTPEMELYTAVATTLLTDACYEKADARLKRMQDLMQKVEPQFVAKLAVYARNKMYLRTAPVVMATELAKLHQGDRLVSKTIAGIVQRPDEIMELLACYQAFNKRTATKKLNRLSKQVQKGLAVAFNRFDEYQFAKYNRSTTVKLKDALFLVHPKPKDDAQQALFNKIVADTLATPYTWETELSALGQQSYESEAVKKAAIKAKWEELIDSRKLGYMALLRNLRNIMQAEVSGEHMQKVTDYLSNENAVKQSKQLPFRFLSAYTEVKQLQSFYTGAVMNALEAAVQISIQNMEGLGNDTRVVIACDTSGSMMQAVSPKSVVQLYDIGLMLGMLLQLKCRQVQTGMFGDTWKIIPLPTNNVLANVETLRRRNGEVGYSTNGYLVLKDLIDRKQVADKVMLFTDMQLWDSNTGNASTVNTLSHQWKQYKQIAPDAKLYVFDLAGRGQAPISPKENDVYVIAGWSDKVFSVLDAIENGADTLSEIRSIEL</sequence>
<accession>A0A173MPE2</accession>
<dbReference type="GO" id="GO:0000722">
    <property type="term" value="P:telomere maintenance via recombination"/>
    <property type="evidence" value="ECO:0007669"/>
    <property type="project" value="TreeGrafter"/>
</dbReference>
<name>A0A173MPE2_9BACT</name>
<keyword evidence="3" id="KW-1185">Reference proteome</keyword>
<dbReference type="PANTHER" id="PTHR44791">
    <property type="entry name" value="TELOMERASE PROTEIN COMPONENT 1 TEP1"/>
    <property type="match status" value="1"/>
</dbReference>
<dbReference type="KEGG" id="fln:FLA_5594"/>
<feature type="domain" description="TROVE" evidence="1">
    <location>
        <begin position="13"/>
        <end position="319"/>
    </location>
</feature>
<protein>
    <submittedName>
        <fullName evidence="2">TROVE domain-containing protein</fullName>
    </submittedName>
</protein>
<organism evidence="2 3">
    <name type="scientific">Filimonas lacunae</name>
    <dbReference type="NCBI Taxonomy" id="477680"/>
    <lineage>
        <taxon>Bacteria</taxon>
        <taxon>Pseudomonadati</taxon>
        <taxon>Bacteroidota</taxon>
        <taxon>Chitinophagia</taxon>
        <taxon>Chitinophagales</taxon>
        <taxon>Chitinophagaceae</taxon>
        <taxon>Filimonas</taxon>
    </lineage>
</organism>
<dbReference type="InterPro" id="IPR052652">
    <property type="entry name" value="Telomerase_Complex_Comp"/>
</dbReference>
<dbReference type="InterPro" id="IPR036465">
    <property type="entry name" value="vWFA_dom_sf"/>
</dbReference>
<dbReference type="InterPro" id="IPR008858">
    <property type="entry name" value="TROVE_dom"/>
</dbReference>